<evidence type="ECO:0000259" key="5">
    <source>
        <dbReference type="PROSITE" id="PS50089"/>
    </source>
</evidence>
<reference evidence="6 7" key="1">
    <citation type="journal article" date="2016" name="Nat. Commun.">
        <title>Extremotolerant tardigrade genome and improved radiotolerance of human cultured cells by tardigrade-unique protein.</title>
        <authorList>
            <person name="Hashimoto T."/>
            <person name="Horikawa D.D."/>
            <person name="Saito Y."/>
            <person name="Kuwahara H."/>
            <person name="Kozuka-Hata H."/>
            <person name="Shin-I T."/>
            <person name="Minakuchi Y."/>
            <person name="Ohishi K."/>
            <person name="Motoyama A."/>
            <person name="Aizu T."/>
            <person name="Enomoto A."/>
            <person name="Kondo K."/>
            <person name="Tanaka S."/>
            <person name="Hara Y."/>
            <person name="Koshikawa S."/>
            <person name="Sagara H."/>
            <person name="Miura T."/>
            <person name="Yokobori S."/>
            <person name="Miyagawa K."/>
            <person name="Suzuki Y."/>
            <person name="Kubo T."/>
            <person name="Oyama M."/>
            <person name="Kohara Y."/>
            <person name="Fujiyama A."/>
            <person name="Arakawa K."/>
            <person name="Katayama T."/>
            <person name="Toyoda A."/>
            <person name="Kunieda T."/>
        </authorList>
    </citation>
    <scope>NUCLEOTIDE SEQUENCE [LARGE SCALE GENOMIC DNA]</scope>
    <source>
        <strain evidence="6 7">YOKOZUNA-1</strain>
    </source>
</reference>
<dbReference type="InterPro" id="IPR011990">
    <property type="entry name" value="TPR-like_helical_dom_sf"/>
</dbReference>
<keyword evidence="1 3" id="KW-0479">Metal-binding</keyword>
<dbReference type="GO" id="GO:0007271">
    <property type="term" value="P:synaptic transmission, cholinergic"/>
    <property type="evidence" value="ECO:0007669"/>
    <property type="project" value="TreeGrafter"/>
</dbReference>
<keyword evidence="7" id="KW-1185">Reference proteome</keyword>
<dbReference type="AlphaFoldDB" id="A0A1D1V7G5"/>
<dbReference type="InterPro" id="IPR052480">
    <property type="entry name" value="RAPsyn"/>
</dbReference>
<name>A0A1D1V7G5_RAMVA</name>
<dbReference type="GO" id="GO:0005886">
    <property type="term" value="C:plasma membrane"/>
    <property type="evidence" value="ECO:0007669"/>
    <property type="project" value="TreeGrafter"/>
</dbReference>
<dbReference type="GO" id="GO:0033130">
    <property type="term" value="F:acetylcholine receptor binding"/>
    <property type="evidence" value="ECO:0007669"/>
    <property type="project" value="TreeGrafter"/>
</dbReference>
<protein>
    <recommendedName>
        <fullName evidence="5">RING-type domain-containing protein</fullName>
    </recommendedName>
</protein>
<evidence type="ECO:0000256" key="2">
    <source>
        <dbReference type="ARBA" id="ARBA00022833"/>
    </source>
</evidence>
<dbReference type="SUPFAM" id="SSF48452">
    <property type="entry name" value="TPR-like"/>
    <property type="match status" value="1"/>
</dbReference>
<feature type="domain" description="RING-type" evidence="5">
    <location>
        <begin position="319"/>
        <end position="363"/>
    </location>
</feature>
<gene>
    <name evidence="6" type="primary">RvY_08903</name>
    <name evidence="6" type="synonym">RvY_08903.2</name>
    <name evidence="6" type="ORF">RvY_08903-2</name>
</gene>
<comment type="caution">
    <text evidence="6">The sequence shown here is derived from an EMBL/GenBank/DDBJ whole genome shotgun (WGS) entry which is preliminary data.</text>
</comment>
<dbReference type="OrthoDB" id="10040854at2759"/>
<dbReference type="GO" id="GO:0008270">
    <property type="term" value="F:zinc ion binding"/>
    <property type="evidence" value="ECO:0007669"/>
    <property type="project" value="UniProtKB-KW"/>
</dbReference>
<keyword evidence="2" id="KW-0862">Zinc</keyword>
<evidence type="ECO:0000256" key="1">
    <source>
        <dbReference type="ARBA" id="ARBA00022771"/>
    </source>
</evidence>
<dbReference type="SUPFAM" id="SSF57850">
    <property type="entry name" value="RING/U-box"/>
    <property type="match status" value="1"/>
</dbReference>
<keyword evidence="1 3" id="KW-0863">Zinc-finger</keyword>
<organism evidence="6 7">
    <name type="scientific">Ramazzottius varieornatus</name>
    <name type="common">Water bear</name>
    <name type="synonym">Tardigrade</name>
    <dbReference type="NCBI Taxonomy" id="947166"/>
    <lineage>
        <taxon>Eukaryota</taxon>
        <taxon>Metazoa</taxon>
        <taxon>Ecdysozoa</taxon>
        <taxon>Tardigrada</taxon>
        <taxon>Eutardigrada</taxon>
        <taxon>Parachela</taxon>
        <taxon>Hypsibioidea</taxon>
        <taxon>Ramazzottiidae</taxon>
        <taxon>Ramazzottius</taxon>
    </lineage>
</organism>
<dbReference type="PANTHER" id="PTHR46574:SF1">
    <property type="entry name" value="43 KDA RECEPTOR-ASSOCIATED PROTEIN OF THE SYNAPSE"/>
    <property type="match status" value="1"/>
</dbReference>
<dbReference type="InterPro" id="IPR001841">
    <property type="entry name" value="Znf_RING"/>
</dbReference>
<dbReference type="PANTHER" id="PTHR46574">
    <property type="entry name" value="43 KDA RECEPTOR-ASSOCIATED PROTEIN OF THE SYNAPSE"/>
    <property type="match status" value="1"/>
</dbReference>
<accession>A0A1D1V7G5</accession>
<proteinExistence type="predicted"/>
<dbReference type="GO" id="GO:1900075">
    <property type="term" value="P:positive regulation of neuromuscular synaptic transmission"/>
    <property type="evidence" value="ECO:0007669"/>
    <property type="project" value="TreeGrafter"/>
</dbReference>
<dbReference type="GO" id="GO:0031594">
    <property type="term" value="C:neuromuscular junction"/>
    <property type="evidence" value="ECO:0007669"/>
    <property type="project" value="TreeGrafter"/>
</dbReference>
<dbReference type="STRING" id="947166.A0A1D1V7G5"/>
<evidence type="ECO:0000313" key="6">
    <source>
        <dbReference type="EMBL" id="GAU97639.1"/>
    </source>
</evidence>
<evidence type="ECO:0000256" key="3">
    <source>
        <dbReference type="PROSITE-ProRule" id="PRU00175"/>
    </source>
</evidence>
<feature type="region of interest" description="Disordered" evidence="4">
    <location>
        <begin position="28"/>
        <end position="47"/>
    </location>
</feature>
<dbReference type="Pfam" id="PF23413">
    <property type="entry name" value="zf_RING_Vps8_fungal"/>
    <property type="match status" value="1"/>
</dbReference>
<evidence type="ECO:0000256" key="4">
    <source>
        <dbReference type="SAM" id="MobiDB-lite"/>
    </source>
</evidence>
<dbReference type="Proteomes" id="UP000186922">
    <property type="component" value="Unassembled WGS sequence"/>
</dbReference>
<dbReference type="EMBL" id="BDGG01000004">
    <property type="protein sequence ID" value="GAU97639.1"/>
    <property type="molecule type" value="Genomic_DNA"/>
</dbReference>
<dbReference type="PROSITE" id="PS50089">
    <property type="entry name" value="ZF_RING_2"/>
    <property type="match status" value="1"/>
</dbReference>
<evidence type="ECO:0000313" key="7">
    <source>
        <dbReference type="Proteomes" id="UP000186922"/>
    </source>
</evidence>
<dbReference type="Gene3D" id="1.25.40.10">
    <property type="entry name" value="Tetratricopeptide repeat domain"/>
    <property type="match status" value="1"/>
</dbReference>
<dbReference type="SMART" id="SM00184">
    <property type="entry name" value="RING"/>
    <property type="match status" value="1"/>
</dbReference>
<sequence>MFVLLQGPRVPTASPRIRWTRRCGSSDAAQDFDKSRSSRGLGKRATAKKVFTTTRRPTQHQAKGHPVPGNVYSSDAALEMSVACAYLELNRFSEAAGFLKLTCDACNQQKNYGLLVQALVACSGLFFSLKSYPEAKEFATRAVELAGTIFSINPGSARYRRCAVHLIPIQIKLRQLDEAMQLCEEAVRSALEYHDVYVQAKCLLYFADISRLRSDHEVAYQSYQASLDSGYPQLRLRALFGIGKSVLKTRPLDGNQDIAQTKALNYYQEALELATSLGCKLDVLRCYRRMAKLHLPTAEDSVSPLQHVQELCDQLQLFCNLCGNLCGLKRSQLIVLGCGHIYHRKCLTENGRVNGKHYCVTCRSLSEDICESFLVLL</sequence>